<name>A0AAV0KR52_9ROSI</name>
<evidence type="ECO:0000313" key="2">
    <source>
        <dbReference type="Proteomes" id="UP001154282"/>
    </source>
</evidence>
<reference evidence="1" key="1">
    <citation type="submission" date="2022-08" db="EMBL/GenBank/DDBJ databases">
        <authorList>
            <person name="Gutierrez-Valencia J."/>
        </authorList>
    </citation>
    <scope>NUCLEOTIDE SEQUENCE</scope>
</reference>
<keyword evidence="2" id="KW-1185">Reference proteome</keyword>
<proteinExistence type="predicted"/>
<protein>
    <submittedName>
        <fullName evidence="1">Uncharacterized protein</fullName>
    </submittedName>
</protein>
<gene>
    <name evidence="1" type="ORF">LITE_LOCUS20114</name>
</gene>
<comment type="caution">
    <text evidence="1">The sequence shown here is derived from an EMBL/GenBank/DDBJ whole genome shotgun (WGS) entry which is preliminary data.</text>
</comment>
<sequence length="50" mass="5473">KTSSSYLVRLSPQDVRKIGSSCYGNRNDRRSFLWLCSSSSSLSTDGAIGE</sequence>
<dbReference type="AlphaFoldDB" id="A0AAV0KR52"/>
<accession>A0AAV0KR52</accession>
<dbReference type="EMBL" id="CAMGYJ010000005">
    <property type="protein sequence ID" value="CAI0424884.1"/>
    <property type="molecule type" value="Genomic_DNA"/>
</dbReference>
<evidence type="ECO:0000313" key="1">
    <source>
        <dbReference type="EMBL" id="CAI0424884.1"/>
    </source>
</evidence>
<organism evidence="1 2">
    <name type="scientific">Linum tenue</name>
    <dbReference type="NCBI Taxonomy" id="586396"/>
    <lineage>
        <taxon>Eukaryota</taxon>
        <taxon>Viridiplantae</taxon>
        <taxon>Streptophyta</taxon>
        <taxon>Embryophyta</taxon>
        <taxon>Tracheophyta</taxon>
        <taxon>Spermatophyta</taxon>
        <taxon>Magnoliopsida</taxon>
        <taxon>eudicotyledons</taxon>
        <taxon>Gunneridae</taxon>
        <taxon>Pentapetalae</taxon>
        <taxon>rosids</taxon>
        <taxon>fabids</taxon>
        <taxon>Malpighiales</taxon>
        <taxon>Linaceae</taxon>
        <taxon>Linum</taxon>
    </lineage>
</organism>
<dbReference type="Proteomes" id="UP001154282">
    <property type="component" value="Unassembled WGS sequence"/>
</dbReference>
<feature type="non-terminal residue" evidence="1">
    <location>
        <position position="1"/>
    </location>
</feature>